<dbReference type="InterPro" id="IPR001460">
    <property type="entry name" value="PCN-bd_Tpept"/>
</dbReference>
<accession>A0ABV9KA17</accession>
<dbReference type="SUPFAM" id="SSF54184">
    <property type="entry name" value="Penicillin-binding protein 2x (pbp-2x), c-terminal domain"/>
    <property type="match status" value="1"/>
</dbReference>
<dbReference type="SUPFAM" id="SSF56519">
    <property type="entry name" value="Penicillin binding protein dimerisation domain"/>
    <property type="match status" value="1"/>
</dbReference>
<evidence type="ECO:0000256" key="1">
    <source>
        <dbReference type="ARBA" id="ARBA00004370"/>
    </source>
</evidence>
<dbReference type="CDD" id="cd06575">
    <property type="entry name" value="PASTA_Pbp2x-like_2"/>
    <property type="match status" value="1"/>
</dbReference>
<feature type="compositionally biased region" description="Polar residues" evidence="4">
    <location>
        <begin position="757"/>
        <end position="805"/>
    </location>
</feature>
<sequence>MSFKFKHRKWYFGAPLYRIFGACAFAFVLFLVARSLSIMYVDGEQWRKIASTYNRASTKVIYPIRGNIYGADGELLAIESTVQKLRMDFQSDVIKDLPEDSIRSMLYKLSELLSRELSTAEKPIKAADLRRNWQKARKSKYNRGVLLVNMSIPYSKWLKIKSDKLFTDKHYIPLQKSLPDGIESRRKYPYGSLGKRLIGSIYTPDQAGSDLPRGKQGIELSCDSLLRGEKGEAKIFKFGSRSLTFTIKEPVNGADVYTTLDMDKQYLVDSELRKMTIEADPDFSTAILMEVATGKILAISNLQRGSEPGKFYESRNFAVSSLTEPGSTFKTVSLLAALNCSNISPYDSVDVGEGRMRVGNQVLKDWNVARGIPGFGFIDYATAMYRSSNVGIAKLVYRAFWTNGKNYSEAGRDYVKAVRETGICDPMNLMIPGAASHAIVRYPGDKKHPWGNTTLAWMAHGYETQVPPISMLAFYNAIANDGRFMRPYFVTQIKRGDEVIEDFEPQVVREQIAKNPQIIQWIKDILRGVVTNKKGTGKAAQSNIVEICGKTGTALYWDGGAKKTQATFVGFFPYDHPKYSMLVMTRNARNRAMGSAGLGCGGVVKRVAESIVSIDGRRPVDSLYLKPSVSLPFIQGGRKVNVVDLVKYCNGSVIFDKQSQAAEFIRVSPSSNYETKAESILFNRGVVPDVTGFAASDALYLMGKCGFRCQMSGYGTVVEQSVPVGTKLSINSVVKLTLRPMHEKARFTQEEPMVPSQPVSNEKNSPSETKPNSNKKAVAMVSTSNTHSSGNKTQNNSKGAKSTSDFTDKKKNNNLSPTKRGNKKDKTKKK</sequence>
<proteinExistence type="predicted"/>
<organism evidence="6 7">
    <name type="scientific">Falsiporphyromonas endometrii</name>
    <dbReference type="NCBI Taxonomy" id="1387297"/>
    <lineage>
        <taxon>Bacteria</taxon>
        <taxon>Pseudomonadati</taxon>
        <taxon>Bacteroidota</taxon>
        <taxon>Bacteroidia</taxon>
        <taxon>Bacteroidales</taxon>
        <taxon>Porphyromonadaceae</taxon>
        <taxon>Falsiporphyromonas</taxon>
    </lineage>
</organism>
<dbReference type="RefSeq" id="WP_380080434.1">
    <property type="nucleotide sequence ID" value="NZ_JBHSGO010000217.1"/>
</dbReference>
<dbReference type="SUPFAM" id="SSF56601">
    <property type="entry name" value="beta-lactamase/transpeptidase-like"/>
    <property type="match status" value="1"/>
</dbReference>
<evidence type="ECO:0000259" key="5">
    <source>
        <dbReference type="PROSITE" id="PS51178"/>
    </source>
</evidence>
<dbReference type="InterPro" id="IPR036138">
    <property type="entry name" value="PBP_dimer_sf"/>
</dbReference>
<dbReference type="Pfam" id="PF00905">
    <property type="entry name" value="Transpeptidase"/>
    <property type="match status" value="1"/>
</dbReference>
<evidence type="ECO:0000256" key="3">
    <source>
        <dbReference type="ARBA" id="ARBA00023136"/>
    </source>
</evidence>
<dbReference type="InterPro" id="IPR050515">
    <property type="entry name" value="Beta-lactam/transpept"/>
</dbReference>
<keyword evidence="2" id="KW-0121">Carboxypeptidase</keyword>
<dbReference type="EMBL" id="JBHSGO010000217">
    <property type="protein sequence ID" value="MFC4666902.1"/>
    <property type="molecule type" value="Genomic_DNA"/>
</dbReference>
<protein>
    <submittedName>
        <fullName evidence="6">Penicillin-binding protein</fullName>
    </submittedName>
</protein>
<comment type="subcellular location">
    <subcellularLocation>
        <location evidence="1">Membrane</location>
    </subcellularLocation>
</comment>
<evidence type="ECO:0000313" key="6">
    <source>
        <dbReference type="EMBL" id="MFC4666902.1"/>
    </source>
</evidence>
<dbReference type="Gene3D" id="3.40.710.10">
    <property type="entry name" value="DD-peptidase/beta-lactamase superfamily"/>
    <property type="match status" value="1"/>
</dbReference>
<dbReference type="Proteomes" id="UP001596020">
    <property type="component" value="Unassembled WGS sequence"/>
</dbReference>
<feature type="compositionally biased region" description="Basic residues" evidence="4">
    <location>
        <begin position="820"/>
        <end position="830"/>
    </location>
</feature>
<evidence type="ECO:0000313" key="7">
    <source>
        <dbReference type="Proteomes" id="UP001596020"/>
    </source>
</evidence>
<dbReference type="PANTHER" id="PTHR30627">
    <property type="entry name" value="PEPTIDOGLYCAN D,D-TRANSPEPTIDASE"/>
    <property type="match status" value="1"/>
</dbReference>
<feature type="region of interest" description="Disordered" evidence="4">
    <location>
        <begin position="744"/>
        <end position="830"/>
    </location>
</feature>
<dbReference type="Gene3D" id="3.90.1310.10">
    <property type="entry name" value="Penicillin-binding protein 2a (Domain 2)"/>
    <property type="match status" value="1"/>
</dbReference>
<keyword evidence="2" id="KW-0378">Hydrolase</keyword>
<evidence type="ECO:0000256" key="4">
    <source>
        <dbReference type="SAM" id="MobiDB-lite"/>
    </source>
</evidence>
<evidence type="ECO:0000256" key="2">
    <source>
        <dbReference type="ARBA" id="ARBA00022645"/>
    </source>
</evidence>
<keyword evidence="3" id="KW-0472">Membrane</keyword>
<dbReference type="InterPro" id="IPR012338">
    <property type="entry name" value="Beta-lactam/transpept-like"/>
</dbReference>
<dbReference type="Pfam" id="PF03793">
    <property type="entry name" value="PASTA"/>
    <property type="match status" value="1"/>
</dbReference>
<gene>
    <name evidence="6" type="ORF">ACFO3G_09880</name>
</gene>
<comment type="caution">
    <text evidence="6">The sequence shown here is derived from an EMBL/GenBank/DDBJ whole genome shotgun (WGS) entry which is preliminary data.</text>
</comment>
<dbReference type="PANTHER" id="PTHR30627:SF1">
    <property type="entry name" value="PEPTIDOGLYCAN D,D-TRANSPEPTIDASE FTSI"/>
    <property type="match status" value="1"/>
</dbReference>
<keyword evidence="7" id="KW-1185">Reference proteome</keyword>
<dbReference type="InterPro" id="IPR005543">
    <property type="entry name" value="PASTA_dom"/>
</dbReference>
<name>A0ABV9KA17_9PORP</name>
<keyword evidence="2" id="KW-0645">Protease</keyword>
<feature type="domain" description="PASTA" evidence="5">
    <location>
        <begin position="685"/>
        <end position="740"/>
    </location>
</feature>
<dbReference type="Gene3D" id="3.30.450.330">
    <property type="match status" value="1"/>
</dbReference>
<dbReference type="InterPro" id="IPR005311">
    <property type="entry name" value="PBP_dimer"/>
</dbReference>
<dbReference type="Pfam" id="PF03717">
    <property type="entry name" value="PBP_dimer"/>
    <property type="match status" value="1"/>
</dbReference>
<dbReference type="PROSITE" id="PS51178">
    <property type="entry name" value="PASTA"/>
    <property type="match status" value="1"/>
</dbReference>
<reference evidence="7" key="1">
    <citation type="journal article" date="2019" name="Int. J. Syst. Evol. Microbiol.">
        <title>The Global Catalogue of Microorganisms (GCM) 10K type strain sequencing project: providing services to taxonomists for standard genome sequencing and annotation.</title>
        <authorList>
            <consortium name="The Broad Institute Genomics Platform"/>
            <consortium name="The Broad Institute Genome Sequencing Center for Infectious Disease"/>
            <person name="Wu L."/>
            <person name="Ma J."/>
        </authorList>
    </citation>
    <scope>NUCLEOTIDE SEQUENCE [LARGE SCALE GENOMIC DNA]</scope>
    <source>
        <strain evidence="7">CGMCC 4.7357</strain>
    </source>
</reference>